<gene>
    <name evidence="2" type="ORF">OKIOD_LOCUS1071</name>
</gene>
<organism evidence="2 3">
    <name type="scientific">Oikopleura dioica</name>
    <name type="common">Tunicate</name>
    <dbReference type="NCBI Taxonomy" id="34765"/>
    <lineage>
        <taxon>Eukaryota</taxon>
        <taxon>Metazoa</taxon>
        <taxon>Chordata</taxon>
        <taxon>Tunicata</taxon>
        <taxon>Appendicularia</taxon>
        <taxon>Copelata</taxon>
        <taxon>Oikopleuridae</taxon>
        <taxon>Oikopleura</taxon>
    </lineage>
</organism>
<dbReference type="EMBL" id="OU015568">
    <property type="protein sequence ID" value="CAG5080233.1"/>
    <property type="molecule type" value="Genomic_DNA"/>
</dbReference>
<protein>
    <submittedName>
        <fullName evidence="2">Oidioi.mRNA.OKI2018_I69.PAR.g9513.t1.cds</fullName>
    </submittedName>
</protein>
<evidence type="ECO:0000313" key="2">
    <source>
        <dbReference type="EMBL" id="CAG5080233.1"/>
    </source>
</evidence>
<evidence type="ECO:0000313" key="3">
    <source>
        <dbReference type="Proteomes" id="UP001158576"/>
    </source>
</evidence>
<name>A0ABN7RTN7_OIKDI</name>
<dbReference type="Proteomes" id="UP001158576">
    <property type="component" value="Chromosome PAR"/>
</dbReference>
<keyword evidence="3" id="KW-1185">Reference proteome</keyword>
<proteinExistence type="predicted"/>
<sequence>MFHTRNETGRVRASSIDSEGRSRPSTPEGSILYDLLTTGRSKASGNSSASQAAFKNTLDESINYLIRKCTFLKIPSPNNFNSSAVTGSASFLSNALSLV</sequence>
<accession>A0ABN7RTN7</accession>
<feature type="compositionally biased region" description="Basic and acidic residues" evidence="1">
    <location>
        <begin position="1"/>
        <end position="10"/>
    </location>
</feature>
<evidence type="ECO:0000256" key="1">
    <source>
        <dbReference type="SAM" id="MobiDB-lite"/>
    </source>
</evidence>
<reference evidence="2 3" key="1">
    <citation type="submission" date="2021-04" db="EMBL/GenBank/DDBJ databases">
        <authorList>
            <person name="Bliznina A."/>
        </authorList>
    </citation>
    <scope>NUCLEOTIDE SEQUENCE [LARGE SCALE GENOMIC DNA]</scope>
</reference>
<feature type="region of interest" description="Disordered" evidence="1">
    <location>
        <begin position="1"/>
        <end position="31"/>
    </location>
</feature>